<evidence type="ECO:0000313" key="5">
    <source>
        <dbReference type="Proteomes" id="UP000076405"/>
    </source>
</evidence>
<reference evidence="4 5" key="1">
    <citation type="journal article" date="2016" name="PLoS ONE">
        <title>The Identification of Novel Diagnostic Marker Genes for the Detection of Beer Spoiling Pediococcus damnosus Strains Using the BlAst Diagnostic Gene findEr.</title>
        <authorList>
            <person name="Behr J."/>
            <person name="Geissler A.J."/>
            <person name="Schmid J."/>
            <person name="Zehe A."/>
            <person name="Vogel R.F."/>
        </authorList>
    </citation>
    <scope>NUCLEOTIDE SEQUENCE [LARGE SCALE GENOMIC DNA]</scope>
    <source>
        <strain evidence="2 5">TMW 2.1533</strain>
        <strain evidence="3 4">TMW 2.1535</strain>
    </source>
</reference>
<dbReference type="GO" id="GO:0004343">
    <property type="term" value="F:glucosamine 6-phosphate N-acetyltransferase activity"/>
    <property type="evidence" value="ECO:0007669"/>
    <property type="project" value="TreeGrafter"/>
</dbReference>
<dbReference type="PANTHER" id="PTHR13355">
    <property type="entry name" value="GLUCOSAMINE 6-PHOSPHATE N-ACETYLTRANSFERASE"/>
    <property type="match status" value="1"/>
</dbReference>
<dbReference type="KEGG" id="pdm:ADU72_1313"/>
<dbReference type="SUPFAM" id="SSF55729">
    <property type="entry name" value="Acyl-CoA N-acyltransferases (Nat)"/>
    <property type="match status" value="1"/>
</dbReference>
<dbReference type="Proteomes" id="UP000076405">
    <property type="component" value="Chromosome"/>
</dbReference>
<dbReference type="InterPro" id="IPR039143">
    <property type="entry name" value="GNPNAT1-like"/>
</dbReference>
<gene>
    <name evidence="2" type="ORF">ADU70_1386</name>
    <name evidence="3" type="ORF">ADU72_1313</name>
</gene>
<proteinExistence type="predicted"/>
<name>A0A0R2HMA2_9LACO</name>
<dbReference type="InterPro" id="IPR000182">
    <property type="entry name" value="GNAT_dom"/>
</dbReference>
<dbReference type="EMBL" id="CP012288">
    <property type="protein sequence ID" value="AMV67244.1"/>
    <property type="molecule type" value="Genomic_DNA"/>
</dbReference>
<accession>A0A0R2HMA2</accession>
<dbReference type="OrthoDB" id="9796171at2"/>
<sequence length="153" mass="17629">MQVTVKSFSELSNTELFKIYKLRTQVFVVEQLCAYQEVDDEDLIAQHLQFTNEAQQLVAYLRIIPETNETIVHIGRVVVNPLFRKQGYGRKLITSGLETIKKDMPKVTTVKIQAQAYLRSFYQSFGFKPVSDVYLDTGIPHLDMILELQGNKK</sequence>
<dbReference type="Gene3D" id="3.40.630.30">
    <property type="match status" value="1"/>
</dbReference>
<evidence type="ECO:0000313" key="3">
    <source>
        <dbReference type="EMBL" id="AMV67244.1"/>
    </source>
</evidence>
<dbReference type="GeneID" id="57276585"/>
<keyword evidence="4" id="KW-1185">Reference proteome</keyword>
<organism evidence="2 5">
    <name type="scientific">Pediococcus damnosus</name>
    <dbReference type="NCBI Taxonomy" id="51663"/>
    <lineage>
        <taxon>Bacteria</taxon>
        <taxon>Bacillati</taxon>
        <taxon>Bacillota</taxon>
        <taxon>Bacilli</taxon>
        <taxon>Lactobacillales</taxon>
        <taxon>Lactobacillaceae</taxon>
        <taxon>Pediococcus</taxon>
    </lineage>
</organism>
<evidence type="ECO:0000259" key="1">
    <source>
        <dbReference type="PROSITE" id="PS51186"/>
    </source>
</evidence>
<dbReference type="CDD" id="cd04301">
    <property type="entry name" value="NAT_SF"/>
    <property type="match status" value="1"/>
</dbReference>
<dbReference type="AlphaFoldDB" id="A0A0R2HMA2"/>
<dbReference type="PROSITE" id="PS51186">
    <property type="entry name" value="GNAT"/>
    <property type="match status" value="1"/>
</dbReference>
<feature type="domain" description="N-acetyltransferase" evidence="1">
    <location>
        <begin position="3"/>
        <end position="149"/>
    </location>
</feature>
<protein>
    <submittedName>
        <fullName evidence="2">ElaA protein</fullName>
    </submittedName>
</protein>
<dbReference type="Pfam" id="PF13673">
    <property type="entry name" value="Acetyltransf_10"/>
    <property type="match status" value="1"/>
</dbReference>
<dbReference type="InterPro" id="IPR016181">
    <property type="entry name" value="Acyl_CoA_acyltransferase"/>
</dbReference>
<dbReference type="RefSeq" id="WP_046872502.1">
    <property type="nucleotide sequence ID" value="NZ_BAAAXI010000190.1"/>
</dbReference>
<evidence type="ECO:0000313" key="2">
    <source>
        <dbReference type="EMBL" id="AMV62872.1"/>
    </source>
</evidence>
<dbReference type="EMBL" id="CP012275">
    <property type="protein sequence ID" value="AMV62872.1"/>
    <property type="molecule type" value="Genomic_DNA"/>
</dbReference>
<dbReference type="PANTHER" id="PTHR13355:SF11">
    <property type="entry name" value="GLUCOSAMINE 6-PHOSPHATE N-ACETYLTRANSFERASE"/>
    <property type="match status" value="1"/>
</dbReference>
<evidence type="ECO:0000313" key="4">
    <source>
        <dbReference type="Proteomes" id="UP000076244"/>
    </source>
</evidence>
<dbReference type="Proteomes" id="UP000076244">
    <property type="component" value="Chromosome"/>
</dbReference>